<dbReference type="EMBL" id="CP046322">
    <property type="protein sequence ID" value="QGS34092.1"/>
    <property type="molecule type" value="Genomic_DNA"/>
</dbReference>
<feature type="transmembrane region" description="Helical" evidence="1">
    <location>
        <begin position="24"/>
        <end position="47"/>
    </location>
</feature>
<dbReference type="RefSeq" id="WP_155867900.1">
    <property type="nucleotide sequence ID" value="NZ_CP046322.1"/>
</dbReference>
<evidence type="ECO:0000313" key="2">
    <source>
        <dbReference type="EMBL" id="QGS34092.1"/>
    </source>
</evidence>
<reference evidence="2 3" key="1">
    <citation type="submission" date="2019-11" db="EMBL/GenBank/DDBJ databases">
        <title>FDA dAtabase for Regulatory Grade micrObial Sequences (FDA-ARGOS): Supporting development and validation of Infectious Disease Dx tests.</title>
        <authorList>
            <person name="Kerrigan L."/>
            <person name="Long C."/>
            <person name="Tallon L."/>
            <person name="Sadzewicz L."/>
            <person name="Vavikolanu K."/>
            <person name="Mehta A."/>
            <person name="Aluvathingal J."/>
            <person name="Nadendla S."/>
            <person name="Yan Y."/>
            <person name="Sichtig H."/>
        </authorList>
    </citation>
    <scope>NUCLEOTIDE SEQUENCE [LARGE SCALE GENOMIC DNA]</scope>
    <source>
        <strain evidence="2 3">FDAARGOS_674</strain>
    </source>
</reference>
<proteinExistence type="predicted"/>
<keyword evidence="1" id="KW-1133">Transmembrane helix</keyword>
<gene>
    <name evidence="2" type="ORF">FOB82_03145</name>
</gene>
<dbReference type="AlphaFoldDB" id="A0A6B8TKX7"/>
<name>A0A6B8TKX7_9CORY</name>
<keyword evidence="1" id="KW-0812">Transmembrane</keyword>
<sequence length="164" mass="17967">MTEQPDPGWGLPASPAPNKSRKRLLIGVILTVATVVVVGGGIFAWMVGSRAMTFSKVESTAVEACESRITYRAKYPAAVEFEHPLRPRPERAEPQQGPEGTEFVTVNLGSVLFSNAFGVPTTYSFGCVTYHDNQGDLLETQTDVREGHTAFDTFMYSPHTDELQ</sequence>
<organism evidence="2 3">
    <name type="scientific">Corynebacterium xerosis</name>
    <dbReference type="NCBI Taxonomy" id="1725"/>
    <lineage>
        <taxon>Bacteria</taxon>
        <taxon>Bacillati</taxon>
        <taxon>Actinomycetota</taxon>
        <taxon>Actinomycetes</taxon>
        <taxon>Mycobacteriales</taxon>
        <taxon>Corynebacteriaceae</taxon>
        <taxon>Corynebacterium</taxon>
    </lineage>
</organism>
<evidence type="ECO:0000256" key="1">
    <source>
        <dbReference type="SAM" id="Phobius"/>
    </source>
</evidence>
<keyword evidence="1" id="KW-0472">Membrane</keyword>
<protein>
    <submittedName>
        <fullName evidence="2">Uncharacterized protein</fullName>
    </submittedName>
</protein>
<evidence type="ECO:0000313" key="3">
    <source>
        <dbReference type="Proteomes" id="UP000426857"/>
    </source>
</evidence>
<accession>A0A6B8TKX7</accession>
<dbReference type="KEGG" id="cxe:FOB82_03145"/>
<dbReference type="Proteomes" id="UP000426857">
    <property type="component" value="Chromosome"/>
</dbReference>